<dbReference type="InterPro" id="IPR012910">
    <property type="entry name" value="Plug_dom"/>
</dbReference>
<reference evidence="8 9" key="1">
    <citation type="submission" date="2017-01" db="EMBL/GenBank/DDBJ databases">
        <title>Complete genome of Lacinutrix venerupis DOK2-8 isolated from seawater in Dokdo.</title>
        <authorList>
            <person name="Chi W.-J."/>
            <person name="Kim J.H."/>
        </authorList>
    </citation>
    <scope>NUCLEOTIDE SEQUENCE [LARGE SCALE GENOMIC DNA]</scope>
    <source>
        <strain evidence="8 9">DOK2-8</strain>
    </source>
</reference>
<feature type="chain" id="PRO_5041988400" evidence="5">
    <location>
        <begin position="22"/>
        <end position="951"/>
    </location>
</feature>
<comment type="similarity">
    <text evidence="4">Belongs to the TonB-dependent receptor family.</text>
</comment>
<feature type="domain" description="TonB-dependent receptor-like beta-barrel" evidence="6">
    <location>
        <begin position="523"/>
        <end position="915"/>
    </location>
</feature>
<proteinExistence type="inferred from homology"/>
<dbReference type="PANTHER" id="PTHR40980:SF4">
    <property type="entry name" value="TONB-DEPENDENT RECEPTOR-LIKE BETA-BARREL DOMAIN-CONTAINING PROTEIN"/>
    <property type="match status" value="1"/>
</dbReference>
<dbReference type="Gene3D" id="2.60.40.1120">
    <property type="entry name" value="Carboxypeptidase-like, regulatory domain"/>
    <property type="match status" value="1"/>
</dbReference>
<evidence type="ECO:0000256" key="5">
    <source>
        <dbReference type="SAM" id="SignalP"/>
    </source>
</evidence>
<evidence type="ECO:0000256" key="1">
    <source>
        <dbReference type="ARBA" id="ARBA00004442"/>
    </source>
</evidence>
<dbReference type="EMBL" id="CP019352">
    <property type="protein sequence ID" value="APX99223.1"/>
    <property type="molecule type" value="Genomic_DNA"/>
</dbReference>
<evidence type="ECO:0000259" key="6">
    <source>
        <dbReference type="Pfam" id="PF00593"/>
    </source>
</evidence>
<feature type="domain" description="TonB-dependent receptor plug" evidence="7">
    <location>
        <begin position="139"/>
        <end position="230"/>
    </location>
</feature>
<organism evidence="8 9">
    <name type="scientific">Lacinutrix venerupis</name>
    <dbReference type="NCBI Taxonomy" id="1486034"/>
    <lineage>
        <taxon>Bacteria</taxon>
        <taxon>Pseudomonadati</taxon>
        <taxon>Bacteroidota</taxon>
        <taxon>Flavobacteriia</taxon>
        <taxon>Flavobacteriales</taxon>
        <taxon>Flavobacteriaceae</taxon>
        <taxon>Lacinutrix</taxon>
    </lineage>
</organism>
<dbReference type="SUPFAM" id="SSF49464">
    <property type="entry name" value="Carboxypeptidase regulatory domain-like"/>
    <property type="match status" value="1"/>
</dbReference>
<dbReference type="Pfam" id="PF13715">
    <property type="entry name" value="CarbopepD_reg_2"/>
    <property type="match status" value="1"/>
</dbReference>
<dbReference type="RefSeq" id="WP_076731862.1">
    <property type="nucleotide sequence ID" value="NZ_CP019352.1"/>
</dbReference>
<keyword evidence="9" id="KW-1185">Reference proteome</keyword>
<protein>
    <submittedName>
        <fullName evidence="8">TonB-dependent receptor</fullName>
    </submittedName>
</protein>
<dbReference type="GO" id="GO:0009279">
    <property type="term" value="C:cell outer membrane"/>
    <property type="evidence" value="ECO:0007669"/>
    <property type="project" value="UniProtKB-SubCell"/>
</dbReference>
<keyword evidence="8" id="KW-0675">Receptor</keyword>
<keyword evidence="3" id="KW-0998">Cell outer membrane</keyword>
<dbReference type="InterPro" id="IPR008969">
    <property type="entry name" value="CarboxyPept-like_regulatory"/>
</dbReference>
<feature type="signal peptide" evidence="5">
    <location>
        <begin position="1"/>
        <end position="21"/>
    </location>
</feature>
<comment type="subcellular location">
    <subcellularLocation>
        <location evidence="1 4">Cell outer membrane</location>
    </subcellularLocation>
</comment>
<dbReference type="SUPFAM" id="SSF56935">
    <property type="entry name" value="Porins"/>
    <property type="match status" value="1"/>
</dbReference>
<dbReference type="InterPro" id="IPR036942">
    <property type="entry name" value="Beta-barrel_TonB_sf"/>
</dbReference>
<keyword evidence="5" id="KW-0732">Signal</keyword>
<evidence type="ECO:0000256" key="3">
    <source>
        <dbReference type="ARBA" id="ARBA00023237"/>
    </source>
</evidence>
<dbReference type="Gene3D" id="2.170.130.10">
    <property type="entry name" value="TonB-dependent receptor, plug domain"/>
    <property type="match status" value="1"/>
</dbReference>
<evidence type="ECO:0000259" key="7">
    <source>
        <dbReference type="Pfam" id="PF07715"/>
    </source>
</evidence>
<evidence type="ECO:0000313" key="8">
    <source>
        <dbReference type="EMBL" id="APX99223.1"/>
    </source>
</evidence>
<accession>A0AAC9LIV5</accession>
<dbReference type="KEGG" id="lvn:BWR22_02505"/>
<dbReference type="Pfam" id="PF07715">
    <property type="entry name" value="Plug"/>
    <property type="match status" value="1"/>
</dbReference>
<sequence>MKNIKNILSLFLFLITAVAFSQSGQVAGKVMDGEFNDVLPFANILVKGTANGTTSDFDGKYNLDLEVGTYTIVFSFVGYQTQEITDVKVTSNNVTDLEVTLNPSENALEEVVLTASSKRNTEAAVLSLQKKSVVMLDGLSSQGIKKTGAGDIAAAVKSVPGVSVQGGKYVYVRGLGDRYTKSILNGVDIPGLDPDRNTIPMDIFPTNIIDNVIVLKSASAEYPADFTGGIVNIVTKDFPTKAEYSVSVGTAYNPDMHLKDNYLTYEGSKTDFLGFDNGKRNRKINRYQPIPGTFDNKILLTSLTKRFDSQLGADTETSNPNYNFGFTLGNQYEVSDTNKLGYQASFSYKNNTTFYEDREDGTYIKNRFDPSVNELGLDRSVKGSSGHNEVTMNGLLGLTFKTQNSKFKLTGLHIQNGESSAGVYDLKVSEDNAGGAFITGTGDELLYTQRSITNFSFVGDHILDANSGWNMDWVFSPSFTSVQDKDHRVTPLRIVDIGADIQYQIDPSAIGNPTRIWRNLSEESWVANAKAEKKYELFSKPAKLKFGGGYTFKYRDFNSDQYIFETTSPIVENGDVNTLLTEENIWTPSTGEGTYLDVNNIFQPKNSYEGEYNVASMFISNEFNATEALKVILGLRTEQFNLYYTGIVDEEAVTGLKTIDEFDFFPSANLIYALSEQSNLRTSYSRTTARPSFKEASTAEIFDPITNRFFIGGLDNKTFDPIVPTYINNFDVRYELFREKGQMFAISGFYKSFTDPIELTFFPQDPSQLTVANLGDAEVIGGEIEFRQNLGFISNGFENFKFNANVSVISSKSQMTEQEYNRRLGNARTGETIDDTRDLQGQSPYLINAGLDYNNSDKGFRAGLFYNVQGSTLEVVGTGDIPDVYTKPFNSFNFTLNKTFGKDGRSAIDFKVNNILGDERESLYESFGAEDQIFSLRNPGRELSLSYSYKF</sequence>
<keyword evidence="2 4" id="KW-0472">Membrane</keyword>
<evidence type="ECO:0000313" key="9">
    <source>
        <dbReference type="Proteomes" id="UP000187506"/>
    </source>
</evidence>
<dbReference type="Pfam" id="PF00593">
    <property type="entry name" value="TonB_dep_Rec_b-barrel"/>
    <property type="match status" value="1"/>
</dbReference>
<dbReference type="Gene3D" id="2.40.170.20">
    <property type="entry name" value="TonB-dependent receptor, beta-barrel domain"/>
    <property type="match status" value="1"/>
</dbReference>
<dbReference type="PANTHER" id="PTHR40980">
    <property type="entry name" value="PLUG DOMAIN-CONTAINING PROTEIN"/>
    <property type="match status" value="1"/>
</dbReference>
<dbReference type="InterPro" id="IPR000531">
    <property type="entry name" value="Beta-barrel_TonB"/>
</dbReference>
<evidence type="ECO:0000256" key="2">
    <source>
        <dbReference type="ARBA" id="ARBA00023136"/>
    </source>
</evidence>
<dbReference type="AlphaFoldDB" id="A0AAC9LIV5"/>
<name>A0AAC9LIV5_9FLAO</name>
<dbReference type="Proteomes" id="UP000187506">
    <property type="component" value="Chromosome"/>
</dbReference>
<dbReference type="InterPro" id="IPR037066">
    <property type="entry name" value="Plug_dom_sf"/>
</dbReference>
<evidence type="ECO:0000256" key="4">
    <source>
        <dbReference type="RuleBase" id="RU003357"/>
    </source>
</evidence>
<keyword evidence="4" id="KW-0798">TonB box</keyword>
<gene>
    <name evidence="8" type="ORF">BWR22_02505</name>
</gene>